<dbReference type="RefSeq" id="WP_153303654.1">
    <property type="nucleotide sequence ID" value="NZ_AP014945.1"/>
</dbReference>
<organism evidence="1 2">
    <name type="scientific">Caldimicrobium thiodismutans</name>
    <dbReference type="NCBI Taxonomy" id="1653476"/>
    <lineage>
        <taxon>Bacteria</taxon>
        <taxon>Pseudomonadati</taxon>
        <taxon>Thermodesulfobacteriota</taxon>
        <taxon>Thermodesulfobacteria</taxon>
        <taxon>Thermodesulfobacteriales</taxon>
        <taxon>Thermodesulfobacteriaceae</taxon>
        <taxon>Caldimicrobium</taxon>
    </lineage>
</organism>
<accession>A0A0U5AYQ9</accession>
<protein>
    <submittedName>
        <fullName evidence="1">Uncharacterized protein</fullName>
    </submittedName>
</protein>
<reference evidence="2" key="2">
    <citation type="journal article" date="2016" name="Int. J. Syst. Evol. Microbiol.">
        <title>Caldimicrobium thiodismutans sp. nov., a sulfur-disproportionating bacterium isolated from a hot spring.</title>
        <authorList>
            <person name="Kojima H."/>
            <person name="Umezawa K."/>
            <person name="Fukui M."/>
        </authorList>
    </citation>
    <scope>NUCLEOTIDE SEQUENCE [LARGE SCALE GENOMIC DNA]</scope>
    <source>
        <strain evidence="2">TF1</strain>
    </source>
</reference>
<proteinExistence type="predicted"/>
<dbReference type="EMBL" id="AP014945">
    <property type="protein sequence ID" value="BAU23822.1"/>
    <property type="molecule type" value="Genomic_DNA"/>
</dbReference>
<name>A0A0U5AYQ9_9BACT</name>
<evidence type="ECO:0000313" key="2">
    <source>
        <dbReference type="Proteomes" id="UP000068196"/>
    </source>
</evidence>
<evidence type="ECO:0000313" key="1">
    <source>
        <dbReference type="EMBL" id="BAU23822.1"/>
    </source>
</evidence>
<dbReference type="AlphaFoldDB" id="A0A0U5AYQ9"/>
<sequence>MNTNFSPKELTEAVRDIFSGTLGYEIRGKISSEIMEIIQKKLSNLWRKN</sequence>
<gene>
    <name evidence="1" type="ORF">THC_1457</name>
</gene>
<reference evidence="1 2" key="1">
    <citation type="journal article" date="2016" name="Int. J. Syst. Evol. Microbiol.">
        <title>Caldimicrobium thiodismutans sp. nov., a sulfur-disproportionating bacterium isolated from a hot spring, and emended description of the genus Caldimicrobium.</title>
        <authorList>
            <person name="Kojima H."/>
            <person name="Umezawa K."/>
            <person name="Fukui M."/>
        </authorList>
    </citation>
    <scope>NUCLEOTIDE SEQUENCE [LARGE SCALE GENOMIC DNA]</scope>
    <source>
        <strain evidence="1 2">TF1</strain>
    </source>
</reference>
<dbReference type="STRING" id="1653476.THC_1457"/>
<keyword evidence="2" id="KW-1185">Reference proteome</keyword>
<dbReference type="KEGG" id="cthi:THC_1457"/>
<dbReference type="Proteomes" id="UP000068196">
    <property type="component" value="Chromosome"/>
</dbReference>